<dbReference type="GO" id="GO:1990904">
    <property type="term" value="C:ribonucleoprotein complex"/>
    <property type="evidence" value="ECO:0007669"/>
    <property type="project" value="UniProtKB-KW"/>
</dbReference>
<reference evidence="4 5" key="1">
    <citation type="submission" date="2017-04" db="EMBL/GenBank/DDBJ databases">
        <title>Novel microbial lineages endemic to geothermal iron-oxide mats fill important gaps in the evolutionary history of Archaea.</title>
        <authorList>
            <person name="Jay Z.J."/>
            <person name="Beam J.P."/>
            <person name="Dlakic M."/>
            <person name="Rusch D.B."/>
            <person name="Kozubal M.A."/>
            <person name="Inskeep W.P."/>
        </authorList>
    </citation>
    <scope>NUCLEOTIDE SEQUENCE [LARGE SCALE GENOMIC DNA]</scope>
    <source>
        <strain evidence="4">ECH_B_2</strain>
    </source>
</reference>
<evidence type="ECO:0000313" key="5">
    <source>
        <dbReference type="Proteomes" id="UP000241284"/>
    </source>
</evidence>
<dbReference type="Pfam" id="PF01248">
    <property type="entry name" value="Ribosomal_L7Ae"/>
    <property type="match status" value="1"/>
</dbReference>
<comment type="caution">
    <text evidence="4">The sequence shown here is derived from an EMBL/GenBank/DDBJ whole genome shotgun (WGS) entry which is preliminary data.</text>
</comment>
<keyword evidence="1 4" id="KW-0689">Ribosomal protein</keyword>
<evidence type="ECO:0000256" key="2">
    <source>
        <dbReference type="ARBA" id="ARBA00023274"/>
    </source>
</evidence>
<dbReference type="GO" id="GO:0005840">
    <property type="term" value="C:ribosome"/>
    <property type="evidence" value="ECO:0007669"/>
    <property type="project" value="UniProtKB-KW"/>
</dbReference>
<accession>A0A2R6BDB0</accession>
<dbReference type="InterPro" id="IPR039109">
    <property type="entry name" value="Ribosomal_eL30-like"/>
</dbReference>
<evidence type="ECO:0000313" key="4">
    <source>
        <dbReference type="EMBL" id="PSN96639.1"/>
    </source>
</evidence>
<proteinExistence type="predicted"/>
<dbReference type="Gene3D" id="3.30.1330.30">
    <property type="match status" value="1"/>
</dbReference>
<evidence type="ECO:0000256" key="1">
    <source>
        <dbReference type="ARBA" id="ARBA00022980"/>
    </source>
</evidence>
<dbReference type="InterPro" id="IPR029064">
    <property type="entry name" value="Ribosomal_eL30-like_sf"/>
</dbReference>
<name>A0A2R6BDB0_9ARCH</name>
<protein>
    <submittedName>
        <fullName evidence="4">50S ribosomal protein L30e</fullName>
    </submittedName>
</protein>
<organism evidence="4 5">
    <name type="scientific">Candidatus Marsarchaeota G2 archaeon ECH_B_2</name>
    <dbReference type="NCBI Taxonomy" id="1978160"/>
    <lineage>
        <taxon>Archaea</taxon>
        <taxon>Candidatus Marsarchaeota</taxon>
        <taxon>Candidatus Marsarchaeota group 2</taxon>
    </lineage>
</organism>
<dbReference type="Proteomes" id="UP000241284">
    <property type="component" value="Unassembled WGS sequence"/>
</dbReference>
<dbReference type="NCBIfam" id="NF002172">
    <property type="entry name" value="PRK01018.1"/>
    <property type="match status" value="1"/>
</dbReference>
<feature type="domain" description="Ribosomal protein eL8/eL30/eS12/Gadd45" evidence="3">
    <location>
        <begin position="6"/>
        <end position="93"/>
    </location>
</feature>
<dbReference type="GO" id="GO:0003723">
    <property type="term" value="F:RNA binding"/>
    <property type="evidence" value="ECO:0007669"/>
    <property type="project" value="InterPro"/>
</dbReference>
<gene>
    <name evidence="4" type="ORF">B9Q06_00365</name>
</gene>
<dbReference type="SUPFAM" id="SSF55315">
    <property type="entry name" value="L30e-like"/>
    <property type="match status" value="1"/>
</dbReference>
<dbReference type="InterPro" id="IPR004038">
    <property type="entry name" value="Ribosomal_eL8/eL30/eS12/Gad45"/>
</dbReference>
<keyword evidence="2" id="KW-0687">Ribonucleoprotein</keyword>
<evidence type="ECO:0000259" key="3">
    <source>
        <dbReference type="Pfam" id="PF01248"/>
    </source>
</evidence>
<dbReference type="AlphaFoldDB" id="A0A2R6BDB0"/>
<sequence length="97" mass="10302">MSEVINSLKVAVQTGRVVLGEKETLKGLAKRSVKLVVVSSTAPNSKRLVEEAKKLAVKVYEFPGSGWDLAAVCTRAHVVSALGIVDPGESDILSKLQ</sequence>
<dbReference type="PANTHER" id="PTHR11449">
    <property type="entry name" value="RIBOSOMAL PROTEIN L30"/>
    <property type="match status" value="1"/>
</dbReference>
<dbReference type="EMBL" id="NEXH01000001">
    <property type="protein sequence ID" value="PSN96639.1"/>
    <property type="molecule type" value="Genomic_DNA"/>
</dbReference>